<gene>
    <name evidence="1" type="ORF">SDC9_179642</name>
</gene>
<sequence>MAVLLIGARRKPRIAPLGSPAENLAVMTAIGKLSGAMLNPDSKVASRAVVELTPDELNAILANAIRAYQMKNSGADAPVIFAEWRDKLAALDVSLPLPVAGAVNSHAGVRPDLAARKLVLQITGVRAGWLPVPDFLINPIAEQALRELEKSEQYRLAVEVVESLQVTESGNLRIEFLPARISLLLGLLLQR</sequence>
<accession>A0A645H112</accession>
<evidence type="ECO:0000313" key="1">
    <source>
        <dbReference type="EMBL" id="MPN32166.1"/>
    </source>
</evidence>
<reference evidence="1" key="1">
    <citation type="submission" date="2019-08" db="EMBL/GenBank/DDBJ databases">
        <authorList>
            <person name="Kucharzyk K."/>
            <person name="Murdoch R.W."/>
            <person name="Higgins S."/>
            <person name="Loffler F."/>
        </authorList>
    </citation>
    <scope>NUCLEOTIDE SEQUENCE</scope>
</reference>
<organism evidence="1">
    <name type="scientific">bioreactor metagenome</name>
    <dbReference type="NCBI Taxonomy" id="1076179"/>
    <lineage>
        <taxon>unclassified sequences</taxon>
        <taxon>metagenomes</taxon>
        <taxon>ecological metagenomes</taxon>
    </lineage>
</organism>
<comment type="caution">
    <text evidence="1">The sequence shown here is derived from an EMBL/GenBank/DDBJ whole genome shotgun (WGS) entry which is preliminary data.</text>
</comment>
<dbReference type="EMBL" id="VSSQ01084020">
    <property type="protein sequence ID" value="MPN32166.1"/>
    <property type="molecule type" value="Genomic_DNA"/>
</dbReference>
<dbReference type="AlphaFoldDB" id="A0A645H112"/>
<proteinExistence type="predicted"/>
<name>A0A645H112_9ZZZZ</name>
<protein>
    <submittedName>
        <fullName evidence="1">Uncharacterized protein</fullName>
    </submittedName>
</protein>